<dbReference type="AlphaFoldDB" id="A0A2T0RIJ5"/>
<dbReference type="CDD" id="cd07067">
    <property type="entry name" value="HP_PGM_like"/>
    <property type="match status" value="1"/>
</dbReference>
<dbReference type="InterPro" id="IPR015797">
    <property type="entry name" value="NUDIX_hydrolase-like_dom_sf"/>
</dbReference>
<dbReference type="OrthoDB" id="9810154at2"/>
<dbReference type="RefSeq" id="WP_158263616.1">
    <property type="nucleotide sequence ID" value="NZ_PVTD01000011.1"/>
</dbReference>
<evidence type="ECO:0000256" key="3">
    <source>
        <dbReference type="ARBA" id="ARBA00022801"/>
    </source>
</evidence>
<dbReference type="Gene3D" id="3.40.50.1240">
    <property type="entry name" value="Phosphoglycerate mutase-like"/>
    <property type="match status" value="1"/>
</dbReference>
<dbReference type="GO" id="GO:0046872">
    <property type="term" value="F:metal ion binding"/>
    <property type="evidence" value="ECO:0007669"/>
    <property type="project" value="UniProtKB-KW"/>
</dbReference>
<evidence type="ECO:0000313" key="7">
    <source>
        <dbReference type="Proteomes" id="UP000239480"/>
    </source>
</evidence>
<keyword evidence="3" id="KW-0378">Hydrolase</keyword>
<dbReference type="SUPFAM" id="SSF55811">
    <property type="entry name" value="Nudix"/>
    <property type="match status" value="1"/>
</dbReference>
<organism evidence="6 7">
    <name type="scientific">Aliiruegeria haliotis</name>
    <dbReference type="NCBI Taxonomy" id="1280846"/>
    <lineage>
        <taxon>Bacteria</taxon>
        <taxon>Pseudomonadati</taxon>
        <taxon>Pseudomonadota</taxon>
        <taxon>Alphaproteobacteria</taxon>
        <taxon>Rhodobacterales</taxon>
        <taxon>Roseobacteraceae</taxon>
        <taxon>Aliiruegeria</taxon>
    </lineage>
</organism>
<dbReference type="InterPro" id="IPR029033">
    <property type="entry name" value="His_PPase_superfam"/>
</dbReference>
<keyword evidence="2" id="KW-0479">Metal-binding</keyword>
<accession>A0A2T0RIJ5</accession>
<dbReference type="InterPro" id="IPR047198">
    <property type="entry name" value="DDP-like_NUDIX"/>
</dbReference>
<name>A0A2T0RIJ5_9RHOB</name>
<feature type="domain" description="Nudix hydrolase" evidence="5">
    <location>
        <begin position="185"/>
        <end position="314"/>
    </location>
</feature>
<dbReference type="EMBL" id="PVTD01000011">
    <property type="protein sequence ID" value="PRY20942.1"/>
    <property type="molecule type" value="Genomic_DNA"/>
</dbReference>
<evidence type="ECO:0000313" key="6">
    <source>
        <dbReference type="EMBL" id="PRY20942.1"/>
    </source>
</evidence>
<dbReference type="CDD" id="cd04666">
    <property type="entry name" value="NUDIX_DIPP2_like_Nudt4"/>
    <property type="match status" value="1"/>
</dbReference>
<dbReference type="GO" id="GO:0005737">
    <property type="term" value="C:cytoplasm"/>
    <property type="evidence" value="ECO:0007669"/>
    <property type="project" value="TreeGrafter"/>
</dbReference>
<comment type="caution">
    <text evidence="6">The sequence shown here is derived from an EMBL/GenBank/DDBJ whole genome shotgun (WGS) entry which is preliminary data.</text>
</comment>
<proteinExistence type="predicted"/>
<evidence type="ECO:0000256" key="2">
    <source>
        <dbReference type="ARBA" id="ARBA00022723"/>
    </source>
</evidence>
<evidence type="ECO:0000256" key="4">
    <source>
        <dbReference type="ARBA" id="ARBA00022842"/>
    </source>
</evidence>
<keyword evidence="7" id="KW-1185">Reference proteome</keyword>
<dbReference type="PANTHER" id="PTHR12629:SF0">
    <property type="entry name" value="DIPHOSPHOINOSITOL-POLYPHOSPHATE DIPHOSPHATASE"/>
    <property type="match status" value="1"/>
</dbReference>
<reference evidence="6 7" key="1">
    <citation type="submission" date="2018-03" db="EMBL/GenBank/DDBJ databases">
        <title>Genomic Encyclopedia of Archaeal and Bacterial Type Strains, Phase II (KMG-II): from individual species to whole genera.</title>
        <authorList>
            <person name="Goeker M."/>
        </authorList>
    </citation>
    <scope>NUCLEOTIDE SEQUENCE [LARGE SCALE GENOMIC DNA]</scope>
    <source>
        <strain evidence="6 7">DSM 29328</strain>
    </source>
</reference>
<dbReference type="Pfam" id="PF00293">
    <property type="entry name" value="NUDIX"/>
    <property type="match status" value="1"/>
</dbReference>
<comment type="cofactor">
    <cofactor evidence="1">
        <name>Mg(2+)</name>
        <dbReference type="ChEBI" id="CHEBI:18420"/>
    </cofactor>
</comment>
<evidence type="ECO:0000259" key="5">
    <source>
        <dbReference type="PROSITE" id="PS51462"/>
    </source>
</evidence>
<dbReference type="SMART" id="SM00855">
    <property type="entry name" value="PGAM"/>
    <property type="match status" value="1"/>
</dbReference>
<sequence>MPRDLLLLRHGKAVSGHAGPDLARPLKDRGKRQAQRIGVWLAGNGLLPTVVISSPAERAFVTAQKTLKAAGVGAGGIVLDDRLGPDRADAHLALLGERFGASSAPLMLVGHRAGLEGLVRHLTGDRRSRLDLKSGTLVHLLLSDGAEGLGMAAAQDLRFVRQQDLPKRFPFPGPGGTEWRDRPAYYYRQSAVVPYRFADGRLQILVITSSKRNHWVVPKGIHEPGASAQASAAREAEEEAGIFGEVEETPLGRFDVAKWGATCMVTTYAMRVTRILDDDAWDENHRHRLWVTPEQALARLKHAGLKRLVADFAARMGEAGGKLT</sequence>
<dbReference type="InterPro" id="IPR000086">
    <property type="entry name" value="NUDIX_hydrolase_dom"/>
</dbReference>
<dbReference type="Proteomes" id="UP000239480">
    <property type="component" value="Unassembled WGS sequence"/>
</dbReference>
<dbReference type="Gene3D" id="3.90.79.10">
    <property type="entry name" value="Nucleoside Triphosphate Pyrophosphohydrolase"/>
    <property type="match status" value="1"/>
</dbReference>
<dbReference type="PANTHER" id="PTHR12629">
    <property type="entry name" value="DIPHOSPHOINOSITOL POLYPHOSPHATE PHOSPHOHYDROLASE"/>
    <property type="match status" value="1"/>
</dbReference>
<dbReference type="PROSITE" id="PS51462">
    <property type="entry name" value="NUDIX"/>
    <property type="match status" value="1"/>
</dbReference>
<protein>
    <submittedName>
        <fullName evidence="6">Phosphohistidine phosphatase</fullName>
    </submittedName>
</protein>
<gene>
    <name evidence="6" type="ORF">CLV78_11197</name>
</gene>
<dbReference type="GO" id="GO:0016462">
    <property type="term" value="F:pyrophosphatase activity"/>
    <property type="evidence" value="ECO:0007669"/>
    <property type="project" value="InterPro"/>
</dbReference>
<dbReference type="SUPFAM" id="SSF53254">
    <property type="entry name" value="Phosphoglycerate mutase-like"/>
    <property type="match status" value="1"/>
</dbReference>
<dbReference type="InterPro" id="IPR013078">
    <property type="entry name" value="His_Pase_superF_clade-1"/>
</dbReference>
<dbReference type="Pfam" id="PF00300">
    <property type="entry name" value="His_Phos_1"/>
    <property type="match status" value="1"/>
</dbReference>
<keyword evidence="4" id="KW-0460">Magnesium</keyword>
<evidence type="ECO:0000256" key="1">
    <source>
        <dbReference type="ARBA" id="ARBA00001946"/>
    </source>
</evidence>